<dbReference type="EMBL" id="PJQL01002939">
    <property type="protein sequence ID" value="RCH82658.1"/>
    <property type="molecule type" value="Genomic_DNA"/>
</dbReference>
<reference evidence="2 3" key="1">
    <citation type="journal article" date="2018" name="G3 (Bethesda)">
        <title>Phylogenetic and Phylogenomic Definition of Rhizopus Species.</title>
        <authorList>
            <person name="Gryganskyi A.P."/>
            <person name="Golan J."/>
            <person name="Dolatabadi S."/>
            <person name="Mondo S."/>
            <person name="Robb S."/>
            <person name="Idnurm A."/>
            <person name="Muszewska A."/>
            <person name="Steczkiewicz K."/>
            <person name="Masonjones S."/>
            <person name="Liao H.L."/>
            <person name="Gajdeczka M.T."/>
            <person name="Anike F."/>
            <person name="Vuek A."/>
            <person name="Anishchenko I.M."/>
            <person name="Voigt K."/>
            <person name="de Hoog G.S."/>
            <person name="Smith M.E."/>
            <person name="Heitman J."/>
            <person name="Vilgalys R."/>
            <person name="Stajich J.E."/>
        </authorList>
    </citation>
    <scope>NUCLEOTIDE SEQUENCE [LARGE SCALE GENOMIC DNA]</scope>
    <source>
        <strain evidence="2 3">CBS 357.93</strain>
    </source>
</reference>
<feature type="compositionally biased region" description="Polar residues" evidence="1">
    <location>
        <begin position="1"/>
        <end position="21"/>
    </location>
</feature>
<comment type="caution">
    <text evidence="2">The sequence shown here is derived from an EMBL/GenBank/DDBJ whole genome shotgun (WGS) entry which is preliminary data.</text>
</comment>
<organism evidence="2 3">
    <name type="scientific">Rhizopus azygosporus</name>
    <name type="common">Rhizopus microsporus var. azygosporus</name>
    <dbReference type="NCBI Taxonomy" id="86630"/>
    <lineage>
        <taxon>Eukaryota</taxon>
        <taxon>Fungi</taxon>
        <taxon>Fungi incertae sedis</taxon>
        <taxon>Mucoromycota</taxon>
        <taxon>Mucoromycotina</taxon>
        <taxon>Mucoromycetes</taxon>
        <taxon>Mucorales</taxon>
        <taxon>Mucorineae</taxon>
        <taxon>Rhizopodaceae</taxon>
        <taxon>Rhizopus</taxon>
    </lineage>
</organism>
<name>A0A367IYA2_RHIAZ</name>
<sequence>MAASSTTVAHPVTTDSSPASVNSSTNTNKANDTTDTAMSSQTKVSVIKEEEQDATCEGPSVTKSEFDKQENSESSLSTAQEATA</sequence>
<evidence type="ECO:0000313" key="3">
    <source>
        <dbReference type="Proteomes" id="UP000252139"/>
    </source>
</evidence>
<accession>A0A367IYA2</accession>
<feature type="compositionally biased region" description="Polar residues" evidence="1">
    <location>
        <begin position="72"/>
        <end position="84"/>
    </location>
</feature>
<proteinExistence type="predicted"/>
<gene>
    <name evidence="2" type="ORF">CU097_007396</name>
</gene>
<feature type="region of interest" description="Disordered" evidence="1">
    <location>
        <begin position="1"/>
        <end position="84"/>
    </location>
</feature>
<evidence type="ECO:0000256" key="1">
    <source>
        <dbReference type="SAM" id="MobiDB-lite"/>
    </source>
</evidence>
<protein>
    <submittedName>
        <fullName evidence="2">Uncharacterized protein</fullName>
    </submittedName>
</protein>
<dbReference type="OrthoDB" id="10451688at2759"/>
<dbReference type="Proteomes" id="UP000252139">
    <property type="component" value="Unassembled WGS sequence"/>
</dbReference>
<feature type="compositionally biased region" description="Low complexity" evidence="1">
    <location>
        <begin position="22"/>
        <end position="37"/>
    </location>
</feature>
<keyword evidence="3" id="KW-1185">Reference proteome</keyword>
<dbReference type="AlphaFoldDB" id="A0A367IYA2"/>
<evidence type="ECO:0000313" key="2">
    <source>
        <dbReference type="EMBL" id="RCH82658.1"/>
    </source>
</evidence>